<accession>A0A657PPE8</accession>
<protein>
    <recommendedName>
        <fullName evidence="6">RRM domain-containing protein</fullName>
    </recommendedName>
</protein>
<evidence type="ECO:0008006" key="6">
    <source>
        <dbReference type="Google" id="ProtNLM"/>
    </source>
</evidence>
<evidence type="ECO:0000313" key="4">
    <source>
        <dbReference type="Proteomes" id="UP000243361"/>
    </source>
</evidence>
<reference evidence="3 5" key="2">
    <citation type="submission" date="2018-01" db="EMBL/GenBank/DDBJ databases">
        <title>Novel co-symbiosis in the lucinid bivalve Phacoides pectinatus.</title>
        <authorList>
            <person name="Lim S.J."/>
            <person name="Davis B.G."/>
            <person name="Gill D.E."/>
            <person name="Engel A.S."/>
            <person name="Anderson L.C."/>
            <person name="Campbell B.J."/>
        </authorList>
    </citation>
    <scope>NUCLEOTIDE SEQUENCE [LARGE SCALE GENOMIC DNA]</scope>
    <source>
        <strain evidence="3">N3_P5</strain>
    </source>
</reference>
<evidence type="ECO:0000313" key="2">
    <source>
        <dbReference type="EMBL" id="OQX35600.1"/>
    </source>
</evidence>
<dbReference type="Proteomes" id="UP000250928">
    <property type="component" value="Unassembled WGS sequence"/>
</dbReference>
<feature type="region of interest" description="Disordered" evidence="1">
    <location>
        <begin position="99"/>
        <end position="118"/>
    </location>
</feature>
<sequence>MEIYLGRLAESMTHEELARLIRRGIPVRWTLRGRVPEGELLQVQVIRITDIDGGGTEYHGWAEVAPAGAARQTIGNLQGVSIHGRPLQVRKFQWRSRLRDRRQHQHPEAAAAFAERRRGERRRGSLRIEIVSDSGGGVAAMLPPTDLSG</sequence>
<gene>
    <name evidence="2" type="ORF">B0D84_02250</name>
    <name evidence="3" type="ORF">C3L24_03490</name>
</gene>
<dbReference type="Proteomes" id="UP000243361">
    <property type="component" value="Unassembled WGS sequence"/>
</dbReference>
<organism evidence="2 4">
    <name type="scientific">Candidatus Sedimenticola endophacoides</name>
    <dbReference type="NCBI Taxonomy" id="2548426"/>
    <lineage>
        <taxon>Bacteria</taxon>
        <taxon>Pseudomonadati</taxon>
        <taxon>Pseudomonadota</taxon>
        <taxon>Gammaproteobacteria</taxon>
        <taxon>Chromatiales</taxon>
        <taxon>Sedimenticolaceae</taxon>
        <taxon>Sedimenticola</taxon>
    </lineage>
</organism>
<dbReference type="CDD" id="cd00590">
    <property type="entry name" value="RRM_SF"/>
    <property type="match status" value="1"/>
</dbReference>
<name>A0A657PPE8_9GAMM</name>
<evidence type="ECO:0000313" key="3">
    <source>
        <dbReference type="EMBL" id="PUE04284.1"/>
    </source>
</evidence>
<dbReference type="AlphaFoldDB" id="A0A657PPE8"/>
<dbReference type="EMBL" id="MUIE01000160">
    <property type="protein sequence ID" value="OQX35600.1"/>
    <property type="molecule type" value="Genomic_DNA"/>
</dbReference>
<proteinExistence type="predicted"/>
<comment type="caution">
    <text evidence="2">The sequence shown here is derived from an EMBL/GenBank/DDBJ whole genome shotgun (WGS) entry which is preliminary data.</text>
</comment>
<evidence type="ECO:0000313" key="5">
    <source>
        <dbReference type="Proteomes" id="UP000250928"/>
    </source>
</evidence>
<dbReference type="EMBL" id="PQCO01000132">
    <property type="protein sequence ID" value="PUE04284.1"/>
    <property type="molecule type" value="Genomic_DNA"/>
</dbReference>
<reference evidence="2 4" key="1">
    <citation type="submission" date="2017-02" db="EMBL/GenBank/DDBJ databases">
        <title>Novel co-symbiosis in the unique lucinid bivalve Phacoides pectinatus.</title>
        <authorList>
            <person name="Lim S.J."/>
            <person name="Davis B.G."/>
            <person name="Gill D.E."/>
            <person name="Engel A.S."/>
            <person name="Anderson L.C."/>
            <person name="Campbell B.J."/>
        </authorList>
    </citation>
    <scope>NUCLEOTIDE SEQUENCE [LARGE SCALE GENOMIC DNA]</scope>
    <source>
        <strain evidence="2">LUC13016_P6</strain>
    </source>
</reference>
<keyword evidence="4" id="KW-1185">Reference proteome</keyword>
<evidence type="ECO:0000256" key="1">
    <source>
        <dbReference type="SAM" id="MobiDB-lite"/>
    </source>
</evidence>